<dbReference type="OrthoDB" id="2643438at2"/>
<comment type="similarity">
    <text evidence="1">Belongs to the transferase hexapeptide repeat family.</text>
</comment>
<dbReference type="InterPro" id="IPR011004">
    <property type="entry name" value="Trimer_LpxA-like_sf"/>
</dbReference>
<keyword evidence="2 3" id="KW-0808">Transferase</keyword>
<dbReference type="Gene3D" id="2.160.10.10">
    <property type="entry name" value="Hexapeptide repeat proteins"/>
    <property type="match status" value="1"/>
</dbReference>
<dbReference type="EMBL" id="LT629765">
    <property type="protein sequence ID" value="SDS64312.1"/>
    <property type="molecule type" value="Genomic_DNA"/>
</dbReference>
<reference evidence="3 4" key="1">
    <citation type="submission" date="2016-10" db="EMBL/GenBank/DDBJ databases">
        <authorList>
            <person name="de Groot N.N."/>
        </authorList>
    </citation>
    <scope>NUCLEOTIDE SEQUENCE [LARGE SCALE GENOMIC DNA]</scope>
    <source>
        <strain evidence="3 4">DSM 45434</strain>
    </source>
</reference>
<dbReference type="CDD" id="cd03357">
    <property type="entry name" value="LbH_MAT_GAT"/>
    <property type="match status" value="1"/>
</dbReference>
<protein>
    <submittedName>
        <fullName evidence="3">Maltose O-acetyltransferase</fullName>
    </submittedName>
</protein>
<accession>A0A1H1TVV0</accession>
<evidence type="ECO:0000256" key="1">
    <source>
        <dbReference type="ARBA" id="ARBA00007274"/>
    </source>
</evidence>
<evidence type="ECO:0000313" key="3">
    <source>
        <dbReference type="EMBL" id="SDS64312.1"/>
    </source>
</evidence>
<dbReference type="PANTHER" id="PTHR23416">
    <property type="entry name" value="SIALIC ACID SYNTHASE-RELATED"/>
    <property type="match status" value="1"/>
</dbReference>
<keyword evidence="4" id="KW-1185">Reference proteome</keyword>
<evidence type="ECO:0000313" key="4">
    <source>
        <dbReference type="Proteomes" id="UP000182237"/>
    </source>
</evidence>
<organism evidence="3 4">
    <name type="scientific">Corynebacterium timonense</name>
    <dbReference type="NCBI Taxonomy" id="441500"/>
    <lineage>
        <taxon>Bacteria</taxon>
        <taxon>Bacillati</taxon>
        <taxon>Actinomycetota</taxon>
        <taxon>Actinomycetes</taxon>
        <taxon>Mycobacteriales</taxon>
        <taxon>Corynebacteriaceae</taxon>
        <taxon>Corynebacterium</taxon>
    </lineage>
</organism>
<dbReference type="PANTHER" id="PTHR23416:SF23">
    <property type="entry name" value="ACETYLTRANSFERASE C18B11.09C-RELATED"/>
    <property type="match status" value="1"/>
</dbReference>
<dbReference type="eggNOG" id="COG0110">
    <property type="taxonomic scope" value="Bacteria"/>
</dbReference>
<dbReference type="Pfam" id="PF14602">
    <property type="entry name" value="Hexapep_2"/>
    <property type="match status" value="1"/>
</dbReference>
<sequence length="180" mass="19463">MYPVGRWYLPTNHPTANEQHQATWSILREFNALSNTDPARSRELLRHLFPRSEFLPEAWAPLHLELGVNTRFGEGCFINFNCTILDVAPVDIGARTLFGPGCQLITVGHPVDDHAARAEGWEIAHPIAIGDDCWFGAGAMVMPGVTVGDRCVVAAGAVVTRDLPAGSLAAGVPASVKRQL</sequence>
<evidence type="ECO:0000256" key="2">
    <source>
        <dbReference type="ARBA" id="ARBA00022679"/>
    </source>
</evidence>
<dbReference type="Proteomes" id="UP000182237">
    <property type="component" value="Chromosome I"/>
</dbReference>
<dbReference type="AlphaFoldDB" id="A0A1H1TVV0"/>
<gene>
    <name evidence="3" type="ORF">SAMN04488539_2085</name>
</gene>
<dbReference type="STRING" id="1203190.GCA_000312345_00846"/>
<dbReference type="GO" id="GO:0005829">
    <property type="term" value="C:cytosol"/>
    <property type="evidence" value="ECO:0007669"/>
    <property type="project" value="TreeGrafter"/>
</dbReference>
<dbReference type="SUPFAM" id="SSF51161">
    <property type="entry name" value="Trimeric LpxA-like enzymes"/>
    <property type="match status" value="1"/>
</dbReference>
<dbReference type="InterPro" id="IPR001451">
    <property type="entry name" value="Hexapep"/>
</dbReference>
<dbReference type="RefSeq" id="WP_019193693.1">
    <property type="nucleotide sequence ID" value="NZ_LT629765.1"/>
</dbReference>
<name>A0A1H1TVV0_9CORY</name>
<dbReference type="GO" id="GO:0008374">
    <property type="term" value="F:O-acyltransferase activity"/>
    <property type="evidence" value="ECO:0007669"/>
    <property type="project" value="TreeGrafter"/>
</dbReference>
<dbReference type="InterPro" id="IPR051159">
    <property type="entry name" value="Hexapeptide_acetyltransf"/>
</dbReference>
<proteinExistence type="inferred from homology"/>